<dbReference type="InterPro" id="IPR032311">
    <property type="entry name" value="DUF4982"/>
</dbReference>
<keyword evidence="3" id="KW-0326">Glycosidase</keyword>
<gene>
    <name evidence="7" type="ordered locus">Arch_1292</name>
</gene>
<dbReference type="PRINTS" id="PR00132">
    <property type="entry name" value="GLHYDRLASE2"/>
</dbReference>
<dbReference type="InterPro" id="IPR006103">
    <property type="entry name" value="Glyco_hydro_2_cat"/>
</dbReference>
<dbReference type="Proteomes" id="UP000000376">
    <property type="component" value="Chromosome"/>
</dbReference>
<dbReference type="InterPro" id="IPR006101">
    <property type="entry name" value="Glyco_hydro_2"/>
</dbReference>
<evidence type="ECO:0000313" key="8">
    <source>
        <dbReference type="Proteomes" id="UP000000376"/>
    </source>
</evidence>
<feature type="region of interest" description="Disordered" evidence="4">
    <location>
        <begin position="1105"/>
        <end position="1124"/>
    </location>
</feature>
<dbReference type="GO" id="GO:0004553">
    <property type="term" value="F:hydrolase activity, hydrolyzing O-glycosyl compounds"/>
    <property type="evidence" value="ECO:0007669"/>
    <property type="project" value="InterPro"/>
</dbReference>
<dbReference type="InterPro" id="IPR008979">
    <property type="entry name" value="Galactose-bd-like_sf"/>
</dbReference>
<keyword evidence="2" id="KW-0378">Hydrolase</keyword>
<feature type="domain" description="F5/8 type C" evidence="6">
    <location>
        <begin position="1338"/>
        <end position="1466"/>
    </location>
</feature>
<dbReference type="Pfam" id="PF18565">
    <property type="entry name" value="Glyco_hydro2_C5"/>
    <property type="match status" value="1"/>
</dbReference>
<reference evidence="7 8" key="1">
    <citation type="journal article" date="2010" name="Stand. Genomic Sci.">
        <title>Complete genome sequence of Arcanobacterium haemolyticum type strain (11018).</title>
        <authorList>
            <person name="Yasawong M."/>
            <person name="Teshima H."/>
            <person name="Lapidus A."/>
            <person name="Nolan M."/>
            <person name="Lucas S."/>
            <person name="Glavina Del Rio T."/>
            <person name="Tice H."/>
            <person name="Cheng J."/>
            <person name="Bruce D."/>
            <person name="Detter C."/>
            <person name="Tapia R."/>
            <person name="Han C."/>
            <person name="Goodwin L."/>
            <person name="Pitluck S."/>
            <person name="Liolios K."/>
            <person name="Ivanova N."/>
            <person name="Mavromatis K."/>
            <person name="Mikhailova N."/>
            <person name="Pati A."/>
            <person name="Chen A."/>
            <person name="Palaniappan K."/>
            <person name="Land M."/>
            <person name="Hauser L."/>
            <person name="Chang Y."/>
            <person name="Jeffries C."/>
            <person name="Rohde M."/>
            <person name="Sikorski J."/>
            <person name="Pukall R."/>
            <person name="Goker M."/>
            <person name="Woyke T."/>
            <person name="Bristow J."/>
            <person name="Eisen J."/>
            <person name="Markowitz V."/>
            <person name="Hugenholtz P."/>
            <person name="Kyrpides N."/>
            <person name="Klenk H."/>
        </authorList>
    </citation>
    <scope>NUCLEOTIDE SEQUENCE [LARGE SCALE GENOMIC DNA]</scope>
    <source>
        <strain evidence="8">ATCC 9345 / DSM 20595 / CCUG 17215 / LMG 16163 / NBRC 15585 / NCTC 8452 / 11018</strain>
    </source>
</reference>
<evidence type="ECO:0000256" key="4">
    <source>
        <dbReference type="SAM" id="MobiDB-lite"/>
    </source>
</evidence>
<dbReference type="eggNOG" id="COG3250">
    <property type="taxonomic scope" value="Bacteria"/>
</dbReference>
<name>D7BK17_ARCHD</name>
<proteinExistence type="inferred from homology"/>
<dbReference type="Pfam" id="PF00703">
    <property type="entry name" value="Glyco_hydro_2"/>
    <property type="match status" value="1"/>
</dbReference>
<dbReference type="GO" id="GO:0005975">
    <property type="term" value="P:carbohydrate metabolic process"/>
    <property type="evidence" value="ECO:0007669"/>
    <property type="project" value="InterPro"/>
</dbReference>
<evidence type="ECO:0000313" key="7">
    <source>
        <dbReference type="EMBL" id="ADH92997.1"/>
    </source>
</evidence>
<comment type="similarity">
    <text evidence="1">Belongs to the glycosyl hydrolase 2 family.</text>
</comment>
<accession>D7BK17</accession>
<dbReference type="InterPro" id="IPR006102">
    <property type="entry name" value="Ig-like_GH2"/>
</dbReference>
<dbReference type="Pfam" id="PF00754">
    <property type="entry name" value="F5_F8_type_C"/>
    <property type="match status" value="2"/>
</dbReference>
<dbReference type="InterPro" id="IPR000421">
    <property type="entry name" value="FA58C"/>
</dbReference>
<feature type="compositionally biased region" description="Polar residues" evidence="4">
    <location>
        <begin position="1114"/>
        <end position="1124"/>
    </location>
</feature>
<keyword evidence="8" id="KW-1185">Reference proteome</keyword>
<dbReference type="SUPFAM" id="SSF49785">
    <property type="entry name" value="Galactose-binding domain-like"/>
    <property type="match status" value="3"/>
</dbReference>
<dbReference type="Gene3D" id="2.60.40.3630">
    <property type="match status" value="1"/>
</dbReference>
<evidence type="ECO:0000256" key="2">
    <source>
        <dbReference type="ARBA" id="ARBA00022801"/>
    </source>
</evidence>
<dbReference type="InterPro" id="IPR040605">
    <property type="entry name" value="Glyco_hydro2_dom5"/>
</dbReference>
<keyword evidence="5" id="KW-0472">Membrane</keyword>
<dbReference type="InterPro" id="IPR017853">
    <property type="entry name" value="GH"/>
</dbReference>
<dbReference type="Pfam" id="PF16355">
    <property type="entry name" value="DUF4982"/>
    <property type="match status" value="1"/>
</dbReference>
<feature type="transmembrane region" description="Helical" evidence="5">
    <location>
        <begin position="1721"/>
        <end position="1739"/>
    </location>
</feature>
<dbReference type="PANTHER" id="PTHR42732:SF1">
    <property type="entry name" value="BETA-MANNOSIDASE"/>
    <property type="match status" value="1"/>
</dbReference>
<evidence type="ECO:0000256" key="1">
    <source>
        <dbReference type="ARBA" id="ARBA00007401"/>
    </source>
</evidence>
<dbReference type="Gene3D" id="3.20.20.80">
    <property type="entry name" value="Glycosidases"/>
    <property type="match status" value="1"/>
</dbReference>
<dbReference type="Pfam" id="PF02836">
    <property type="entry name" value="Glyco_hydro_2_C"/>
    <property type="match status" value="1"/>
</dbReference>
<dbReference type="InterPro" id="IPR011081">
    <property type="entry name" value="Big_4"/>
</dbReference>
<dbReference type="CAZy" id="GH2">
    <property type="family name" value="Glycoside Hydrolase Family 2"/>
</dbReference>
<keyword evidence="5" id="KW-1133">Transmembrane helix</keyword>
<dbReference type="InterPro" id="IPR036156">
    <property type="entry name" value="Beta-gal/glucu_dom_sf"/>
</dbReference>
<feature type="region of interest" description="Disordered" evidence="4">
    <location>
        <begin position="1666"/>
        <end position="1709"/>
    </location>
</feature>
<dbReference type="HOGENOM" id="CLU_001607_1_0_11"/>
<dbReference type="Gene3D" id="2.60.40.10">
    <property type="entry name" value="Immunoglobulins"/>
    <property type="match status" value="3"/>
</dbReference>
<dbReference type="EMBL" id="CP002045">
    <property type="protein sequence ID" value="ADH92997.1"/>
    <property type="molecule type" value="Genomic_DNA"/>
</dbReference>
<dbReference type="PROSITE" id="PS50022">
    <property type="entry name" value="FA58C_3"/>
    <property type="match status" value="2"/>
</dbReference>
<dbReference type="Gene3D" id="2.60.120.260">
    <property type="entry name" value="Galactose-binding domain-like"/>
    <property type="match status" value="3"/>
</dbReference>
<evidence type="ECO:0000256" key="3">
    <source>
        <dbReference type="ARBA" id="ARBA00023295"/>
    </source>
</evidence>
<dbReference type="Pfam" id="PF07532">
    <property type="entry name" value="Big_4"/>
    <property type="match status" value="2"/>
</dbReference>
<dbReference type="InterPro" id="IPR054593">
    <property type="entry name" value="Beta-mannosidase-like_N2"/>
</dbReference>
<dbReference type="SUPFAM" id="SSF51445">
    <property type="entry name" value="(Trans)glycosidases"/>
    <property type="match status" value="1"/>
</dbReference>
<dbReference type="InterPro" id="IPR013783">
    <property type="entry name" value="Ig-like_fold"/>
</dbReference>
<organism evidence="7 8">
    <name type="scientific">Arcanobacterium haemolyticum (strain ATCC 9345 / DSM 20595 / CCM 5947 / CCUG 17215 / LMG 16163 / NBRC 15585 / NCTC 8452 / 11018)</name>
    <dbReference type="NCBI Taxonomy" id="644284"/>
    <lineage>
        <taxon>Bacteria</taxon>
        <taxon>Bacillati</taxon>
        <taxon>Actinomycetota</taxon>
        <taxon>Actinomycetes</taxon>
        <taxon>Actinomycetales</taxon>
        <taxon>Actinomycetaceae</taxon>
        <taxon>Arcanobacterium</taxon>
    </lineage>
</organism>
<feature type="domain" description="F5/8 type C" evidence="6">
    <location>
        <begin position="1080"/>
        <end position="1234"/>
    </location>
</feature>
<evidence type="ECO:0000256" key="5">
    <source>
        <dbReference type="SAM" id="Phobius"/>
    </source>
</evidence>
<feature type="compositionally biased region" description="Polar residues" evidence="4">
    <location>
        <begin position="1684"/>
        <end position="1695"/>
    </location>
</feature>
<dbReference type="SUPFAM" id="SSF49303">
    <property type="entry name" value="beta-Galactosidase/glucuronidase domain"/>
    <property type="match status" value="1"/>
</dbReference>
<dbReference type="InterPro" id="IPR051913">
    <property type="entry name" value="GH2_Domain-Containing"/>
</dbReference>
<keyword evidence="5" id="KW-0812">Transmembrane</keyword>
<dbReference type="PANTHER" id="PTHR42732">
    <property type="entry name" value="BETA-GALACTOSIDASE"/>
    <property type="match status" value="1"/>
</dbReference>
<evidence type="ECO:0000259" key="6">
    <source>
        <dbReference type="PROSITE" id="PS50022"/>
    </source>
</evidence>
<dbReference type="CAZy" id="CBM32">
    <property type="family name" value="Carbohydrate-Binding Module Family 32"/>
</dbReference>
<dbReference type="RefSeq" id="WP_013170489.1">
    <property type="nucleotide sequence ID" value="NC_014218.1"/>
</dbReference>
<sequence length="1744" mass="188848">MTSFFAESRSGGSLAKRLVAFTATAGMVMTSHGTALAVDNDQTVRSASSTQMNSIPETVYTNSYTDAKTRVTSFNENWKFSLGDTPGAKESVFDDSRWTNVNVPHDYSIDQPYTRAGEAESAYKPGGVGWYRKTFQLGKDMEGKRIFLNFDGVYMDSTVYVNGTEVAKHPYGYTPFRVDITDAAKVGAENTVSVRVNNEIPTSRWYSGSGIGRDVDLIVTDLVHVEGVTVSSTALSASNQTKVPTDIKVRVRNSGNAEKHVTVDHTIFPKGKDAKETIGKSTSEHTVKPGELTTIDSSVEAKNPELWSTTKPTLYTVRTEVKIDGKTVDTYDTDFGYRYFAFDANTGFSLNGQKMKLKGVSMHHDQGALGSVSTRAALARQVKLLKEMGVNAIRTTHNPSARQLVDICNREGVLLIEEFFDGWTAPKNQNRNDYSRFFKEKMTTGKLVGSDANKTWAQFDLEQAIARDVNSPAIIMWSIGNEVTEGTSGVPGYDKTQQNLISWVKAQDSTRPVTQGDNKTKDDKRELNSEAIAKANGVVGFNYMKGEKYASVHAQHPEWKIYGSETASAVNSRGVYNEIKSLKDAGGQQLTSYDYSAVGWGHVASEAWFDTITRDFVAGEFVWTGFDYLGEPTPWNGQAPGVAEHATWPAPKNSYFGIIDTAGLPKDTFYFYQSQWNDALHTLHILPAWNEEVVHKDTEGKVPVVVYSDADAVELFFTPEGETTATSLGKKHFTLKKTDAGYSYKVAKEQGNPTHKDLYFTWNVPFKPGTLTAKAYDSHGKEIPEKELHGRHSITTAKNATQLKADVDRLKISADGTDLAYVHVKVTDAAGHVVPDARNKVTFKVEGEGTLVGIDNGSSPDHQSFRDDNRAAHAGELVAIVQSTKTAGNITVTATADGLKTATTTITSEPVPGKASEKAIDSIRYSRHIYVKAGSKLTMPETVEVRYTDGSKETANVSWNPLSSEQLAKPGTHTVLGNVNGTDVKLFVNVIDGIAALLNYSTTTPEGSVPTLPDTRPAILPDGTISNAFFSVTWDKLTKEMFDKAGTVVVKGTANVFGKDLPVTAHVRVQTEHITIGANVAGAAMKLEQSVAQDKQSDTLEAVRDGKTEHNPNPDGNTNTSAWSNWKASQDGETTSDITFAYATQQRFGQAKIHFFQDSASARWPEANTTKIAVSEDGHTWTPVATTETIGAEKNRVKAYTYSFTPVSATYVKITVTNAEKRTKAVSQRPCTGITEIELNLAQGSFSTFDKAELGSLTVNGQKVSASALKAKEFSTRALSAVVNAEGADNTAVTVLPAFDNKIKILMESEDNQKQDTFVINLATKGTEAPLAASDDSRDYPVENITPKASSEQAINASKNEGPAALAFDGKENTFYHSNWKTIAPFNTLNMVMELKEPTSIEALRYLPRQNGNNNGTVTSYRVDYSDNGKDWKSAGEGTWENPNEKGWRLASFTPVTAKFFRLAPVHTAGDGDQKDKFFSAAEIRLRMPKATINIADTKAATVTMPKNVSVDRVDDEHPVLYPQLADAGFKVTVKDSDKVLTYGVDYLLEFANNTKPGTATVTIKGIEQYSGVVKHDVEILVKAPTVAGIAISTPPAKTSYTAGETFDPAGMIVTVAMSNGTEKTVDYGAQTAGDFAFTPALGTPLNVEIKDVTVSYQGKTAVQSIQVTDKAQTPPASDGPGTSDGSSAPTNNSGDGAKTGAHVSGKKLSKTSLARTGVDVTTLALLGLGIGVAGVALYRRRNA</sequence>
<dbReference type="KEGG" id="ahe:Arch_1292"/>
<dbReference type="Pfam" id="PF22666">
    <property type="entry name" value="Glyco_hydro_2_N2"/>
    <property type="match status" value="1"/>
</dbReference>
<feature type="compositionally biased region" description="Polar residues" evidence="4">
    <location>
        <begin position="1666"/>
        <end position="1676"/>
    </location>
</feature>
<protein>
    <submittedName>
        <fullName evidence="7">LPXTG-motif cell wall anchor domain protein</fullName>
    </submittedName>
</protein>
<dbReference type="STRING" id="644284.Arch_1292"/>